<evidence type="ECO:0000313" key="8">
    <source>
        <dbReference type="EMBL" id="HJC09927.1"/>
    </source>
</evidence>
<dbReference type="NCBIfam" id="TIGR04226">
    <property type="entry name" value="RrgB_K2N_iso_D2"/>
    <property type="match status" value="1"/>
</dbReference>
<feature type="transmembrane region" description="Helical" evidence="5">
    <location>
        <begin position="548"/>
        <end position="570"/>
    </location>
</feature>
<dbReference type="Gene3D" id="2.60.40.10">
    <property type="entry name" value="Immunoglobulins"/>
    <property type="match status" value="1"/>
</dbReference>
<keyword evidence="5" id="KW-1133">Transmembrane helix</keyword>
<keyword evidence="1" id="KW-0134">Cell wall</keyword>
<feature type="domain" description="Gram-positive cocci surface proteins LPxTG" evidence="7">
    <location>
        <begin position="542"/>
        <end position="577"/>
    </location>
</feature>
<dbReference type="InterPro" id="IPR019931">
    <property type="entry name" value="LPXTG_anchor"/>
</dbReference>
<evidence type="ECO:0000313" key="9">
    <source>
        <dbReference type="Proteomes" id="UP000823893"/>
    </source>
</evidence>
<sequence length="577" mass="61289">MKLRKKMIAGLLTATMVLGMSVTAFAANSQGNHTTKPDNADKADVSITNIAGNPDVTLYQIASVEYGPNGVEFVDYNWAKGAEFDNPKAPTANEINEIAQGLIASPQTITPIKTWTAQDVGAIYTQEVPAGAYIAVITGADNGDIYNPILLTATYNENGELTTKPISSDANYLFGSTAVAKSSSPDVEKEIKDGVTVDATNGEINTVSVGDVVDYEVTPTVPTYPSNATNKTFFISDRLSAGLTFEYDSLTVTVNGTALTRSESEDGDTFTNASGEIVATAVEKENGFNLNFDYDKLVYGNGSVYAPVITYSGVINDNAVVGDEGNNNKVIYYYGDPNTGTTWKPVDDEPDGATGVNKKEDEETVYTYQLAFLKTGEDTNDDGEADPLAGAVFGIYEDEDCTVLIDTVTTNANGYAVTANVRAGTYYVKELIAPTGYSLNTTVYSIEATWATATTTSTATETERTYTTEKPEGDAAIQVGWMKNGEFYSFEEVGENSSGYQPAYLATEKTTSSTETSFVKNGDVGGTALLDTAIPNTKLSTLPGTGGIGTTIFTIGGCAIMIAAAGLYFASRRKENK</sequence>
<reference evidence="8" key="1">
    <citation type="journal article" date="2021" name="PeerJ">
        <title>Extensive microbial diversity within the chicken gut microbiome revealed by metagenomics and culture.</title>
        <authorList>
            <person name="Gilroy R."/>
            <person name="Ravi A."/>
            <person name="Getino M."/>
            <person name="Pursley I."/>
            <person name="Horton D.L."/>
            <person name="Alikhan N.F."/>
            <person name="Baker D."/>
            <person name="Gharbi K."/>
            <person name="Hall N."/>
            <person name="Watson M."/>
            <person name="Adriaenssens E.M."/>
            <person name="Foster-Nyarko E."/>
            <person name="Jarju S."/>
            <person name="Secka A."/>
            <person name="Antonio M."/>
            <person name="Oren A."/>
            <person name="Chaudhuri R.R."/>
            <person name="La Ragione R."/>
            <person name="Hildebrand F."/>
            <person name="Pallen M.J."/>
        </authorList>
    </citation>
    <scope>NUCLEOTIDE SEQUENCE</scope>
    <source>
        <strain evidence="8">ChiSxjej6B18-287</strain>
    </source>
</reference>
<dbReference type="SUPFAM" id="SSF49478">
    <property type="entry name" value="Cna protein B-type domain"/>
    <property type="match status" value="1"/>
</dbReference>
<dbReference type="Pfam" id="PF00746">
    <property type="entry name" value="Gram_pos_anchor"/>
    <property type="match status" value="1"/>
</dbReference>
<evidence type="ECO:0000256" key="2">
    <source>
        <dbReference type="ARBA" id="ARBA00022525"/>
    </source>
</evidence>
<dbReference type="AlphaFoldDB" id="A0A9D2SJ32"/>
<name>A0A9D2SJ32_9FIRM</name>
<dbReference type="Proteomes" id="UP000823893">
    <property type="component" value="Unassembled WGS sequence"/>
</dbReference>
<dbReference type="InterPro" id="IPR026466">
    <property type="entry name" value="Fim_isopep_form_D2_dom"/>
</dbReference>
<feature type="signal peptide" evidence="6">
    <location>
        <begin position="1"/>
        <end position="26"/>
    </location>
</feature>
<evidence type="ECO:0000256" key="6">
    <source>
        <dbReference type="SAM" id="SignalP"/>
    </source>
</evidence>
<dbReference type="Pfam" id="PF18002">
    <property type="entry name" value="T6_Ig_like"/>
    <property type="match status" value="1"/>
</dbReference>
<evidence type="ECO:0000256" key="3">
    <source>
        <dbReference type="ARBA" id="ARBA00022729"/>
    </source>
</evidence>
<dbReference type="InterPro" id="IPR013783">
    <property type="entry name" value="Ig-like_fold"/>
</dbReference>
<dbReference type="InterPro" id="IPR041184">
    <property type="entry name" value="T6_Ig-like"/>
</dbReference>
<comment type="caution">
    <text evidence="8">The sequence shown here is derived from an EMBL/GenBank/DDBJ whole genome shotgun (WGS) entry which is preliminary data.</text>
</comment>
<dbReference type="Pfam" id="PF17802">
    <property type="entry name" value="SpaA"/>
    <property type="match status" value="1"/>
</dbReference>
<dbReference type="EMBL" id="DWWV01000042">
    <property type="protein sequence ID" value="HJC09927.1"/>
    <property type="molecule type" value="Genomic_DNA"/>
</dbReference>
<feature type="chain" id="PRO_5038956075" evidence="6">
    <location>
        <begin position="27"/>
        <end position="577"/>
    </location>
</feature>
<gene>
    <name evidence="8" type="ORF">H9935_03815</name>
</gene>
<dbReference type="NCBIfam" id="TIGR01167">
    <property type="entry name" value="LPXTG_anchor"/>
    <property type="match status" value="1"/>
</dbReference>
<evidence type="ECO:0000256" key="4">
    <source>
        <dbReference type="ARBA" id="ARBA00023088"/>
    </source>
</evidence>
<dbReference type="PROSITE" id="PS50847">
    <property type="entry name" value="GRAM_POS_ANCHORING"/>
    <property type="match status" value="1"/>
</dbReference>
<evidence type="ECO:0000256" key="1">
    <source>
        <dbReference type="ARBA" id="ARBA00022512"/>
    </source>
</evidence>
<reference evidence="8" key="2">
    <citation type="submission" date="2021-04" db="EMBL/GenBank/DDBJ databases">
        <authorList>
            <person name="Gilroy R."/>
        </authorList>
    </citation>
    <scope>NUCLEOTIDE SEQUENCE</scope>
    <source>
        <strain evidence="8">ChiSxjej6B18-287</strain>
    </source>
</reference>
<keyword evidence="5" id="KW-0812">Transmembrane</keyword>
<protein>
    <submittedName>
        <fullName evidence="8">Isopeptide-forming domain-containing fimbrial protein</fullName>
    </submittedName>
</protein>
<organism evidence="8 9">
    <name type="scientific">Candidatus Blautia merdigallinarum</name>
    <dbReference type="NCBI Taxonomy" id="2838495"/>
    <lineage>
        <taxon>Bacteria</taxon>
        <taxon>Bacillati</taxon>
        <taxon>Bacillota</taxon>
        <taxon>Clostridia</taxon>
        <taxon>Lachnospirales</taxon>
        <taxon>Lachnospiraceae</taxon>
        <taxon>Blautia</taxon>
    </lineage>
</organism>
<evidence type="ECO:0000256" key="5">
    <source>
        <dbReference type="SAM" id="Phobius"/>
    </source>
</evidence>
<evidence type="ECO:0000259" key="7">
    <source>
        <dbReference type="PROSITE" id="PS50847"/>
    </source>
</evidence>
<dbReference type="InterPro" id="IPR041033">
    <property type="entry name" value="SpaA_PFL_dom_1"/>
</dbReference>
<proteinExistence type="predicted"/>
<keyword evidence="5" id="KW-0472">Membrane</keyword>
<keyword evidence="3 6" id="KW-0732">Signal</keyword>
<keyword evidence="2" id="KW-0964">Secreted</keyword>
<accession>A0A9D2SJ32</accession>
<dbReference type="Gene3D" id="2.60.40.740">
    <property type="match status" value="1"/>
</dbReference>
<keyword evidence="4" id="KW-0572">Peptidoglycan-anchor</keyword>